<dbReference type="PANTHER" id="PTHR11895:SF169">
    <property type="entry name" value="GLUTAMYL-TRNA(GLN) AMIDOTRANSFERASE"/>
    <property type="match status" value="1"/>
</dbReference>
<dbReference type="EMBL" id="JAVDUP010000006">
    <property type="protein sequence ID" value="MDR6902977.1"/>
    <property type="molecule type" value="Genomic_DNA"/>
</dbReference>
<feature type="domain" description="Amidase" evidence="1">
    <location>
        <begin position="32"/>
        <end position="204"/>
    </location>
</feature>
<evidence type="ECO:0000313" key="2">
    <source>
        <dbReference type="EMBL" id="MDR6902977.1"/>
    </source>
</evidence>
<comment type="caution">
    <text evidence="2">The sequence shown here is derived from an EMBL/GenBank/DDBJ whole genome shotgun (WGS) entry which is preliminary data.</text>
</comment>
<dbReference type="InterPro" id="IPR000120">
    <property type="entry name" value="Amidase"/>
</dbReference>
<evidence type="ECO:0000313" key="3">
    <source>
        <dbReference type="Proteomes" id="UP001250791"/>
    </source>
</evidence>
<dbReference type="SUPFAM" id="SSF75304">
    <property type="entry name" value="Amidase signature (AS) enzymes"/>
    <property type="match status" value="1"/>
</dbReference>
<dbReference type="RefSeq" id="WP_310233929.1">
    <property type="nucleotide sequence ID" value="NZ_JAVDUP010000006.1"/>
</dbReference>
<proteinExistence type="predicted"/>
<dbReference type="InterPro" id="IPR036928">
    <property type="entry name" value="AS_sf"/>
</dbReference>
<accession>A0ABU1SVH3</accession>
<dbReference type="Pfam" id="PF01425">
    <property type="entry name" value="Amidase"/>
    <property type="match status" value="1"/>
</dbReference>
<organism evidence="2 3">
    <name type="scientific">Rhizobium miluonense</name>
    <dbReference type="NCBI Taxonomy" id="411945"/>
    <lineage>
        <taxon>Bacteria</taxon>
        <taxon>Pseudomonadati</taxon>
        <taxon>Pseudomonadota</taxon>
        <taxon>Alphaproteobacteria</taxon>
        <taxon>Hyphomicrobiales</taxon>
        <taxon>Rhizobiaceae</taxon>
        <taxon>Rhizobium/Agrobacterium group</taxon>
        <taxon>Rhizobium</taxon>
    </lineage>
</organism>
<dbReference type="Proteomes" id="UP001250791">
    <property type="component" value="Unassembled WGS sequence"/>
</dbReference>
<dbReference type="PANTHER" id="PTHR11895">
    <property type="entry name" value="TRANSAMIDASE"/>
    <property type="match status" value="1"/>
</dbReference>
<name>A0ABU1SVH3_9HYPH</name>
<sequence length="211" mass="22002">MSDFHWPAETGSLDFHTLTAAYASGQLKPSTVVNAIYDRIEARGDDHVWIYLISRADALRAAEKLENTGYDGRPLWGIPFSIKDCNDIIGLPTTNALKEGAYIAESTGQAVTRLFDNGAILIGKTNMDQFGIGLVGMRTPYGACSSVFNDDYISGGSSSGSGVSVAAGLSSFSIANDAAGSGRVPAGFNNIVGIKPTPGIVSNAAYRAAAA</sequence>
<protein>
    <submittedName>
        <fullName evidence="2">Asp-tRNA(Asn)/Glu-tRNA(Gln) amidotransferase A subunit family amidase</fullName>
    </submittedName>
</protein>
<evidence type="ECO:0000259" key="1">
    <source>
        <dbReference type="Pfam" id="PF01425"/>
    </source>
</evidence>
<dbReference type="Gene3D" id="3.90.1300.10">
    <property type="entry name" value="Amidase signature (AS) domain"/>
    <property type="match status" value="1"/>
</dbReference>
<keyword evidence="3" id="KW-1185">Reference proteome</keyword>
<dbReference type="InterPro" id="IPR023631">
    <property type="entry name" value="Amidase_dom"/>
</dbReference>
<gene>
    <name evidence="2" type="ORF">J2W52_004610</name>
</gene>
<reference evidence="2 3" key="1">
    <citation type="submission" date="2023-07" db="EMBL/GenBank/DDBJ databases">
        <title>Sorghum-associated microbial communities from plants grown in Nebraska, USA.</title>
        <authorList>
            <person name="Schachtman D."/>
        </authorList>
    </citation>
    <scope>NUCLEOTIDE SEQUENCE [LARGE SCALE GENOMIC DNA]</scope>
    <source>
        <strain evidence="2 3">3199</strain>
    </source>
</reference>